<organism evidence="17 18">
    <name type="scientific">Nyssa sinensis</name>
    <dbReference type="NCBI Taxonomy" id="561372"/>
    <lineage>
        <taxon>Eukaryota</taxon>
        <taxon>Viridiplantae</taxon>
        <taxon>Streptophyta</taxon>
        <taxon>Embryophyta</taxon>
        <taxon>Tracheophyta</taxon>
        <taxon>Spermatophyta</taxon>
        <taxon>Magnoliopsida</taxon>
        <taxon>eudicotyledons</taxon>
        <taxon>Gunneridae</taxon>
        <taxon>Pentapetalae</taxon>
        <taxon>asterids</taxon>
        <taxon>Cornales</taxon>
        <taxon>Nyssaceae</taxon>
        <taxon>Nyssa</taxon>
    </lineage>
</organism>
<keyword evidence="12 15" id="KW-0472">Membrane</keyword>
<dbReference type="AlphaFoldDB" id="A0A5J5AKN4"/>
<feature type="transmembrane region" description="Helical" evidence="15">
    <location>
        <begin position="70"/>
        <end position="94"/>
    </location>
</feature>
<dbReference type="Proteomes" id="UP000325577">
    <property type="component" value="Linkage Group LG2"/>
</dbReference>
<evidence type="ECO:0000256" key="14">
    <source>
        <dbReference type="PROSITE-ProRule" id="PRU00175"/>
    </source>
</evidence>
<keyword evidence="9" id="KW-0833">Ubl conjugation pathway</keyword>
<dbReference type="EC" id="2.3.2.27" evidence="4"/>
<evidence type="ECO:0000256" key="8">
    <source>
        <dbReference type="ARBA" id="ARBA00022771"/>
    </source>
</evidence>
<dbReference type="GO" id="GO:0016020">
    <property type="term" value="C:membrane"/>
    <property type="evidence" value="ECO:0007669"/>
    <property type="project" value="UniProtKB-SubCell"/>
</dbReference>
<feature type="domain" description="RING-type" evidence="16">
    <location>
        <begin position="161"/>
        <end position="203"/>
    </location>
</feature>
<comment type="catalytic activity">
    <reaction evidence="1">
        <text>S-ubiquitinyl-[E2 ubiquitin-conjugating enzyme]-L-cysteine + [acceptor protein]-L-lysine = [E2 ubiquitin-conjugating enzyme]-L-cysteine + N(6)-ubiquitinyl-[acceptor protein]-L-lysine.</text>
        <dbReference type="EC" id="2.3.2.27"/>
    </reaction>
</comment>
<dbReference type="PANTHER" id="PTHR46913">
    <property type="entry name" value="RING-H2 FINGER PROTEIN ATL16"/>
    <property type="match status" value="1"/>
</dbReference>
<keyword evidence="10" id="KW-0862">Zinc</keyword>
<reference evidence="17 18" key="1">
    <citation type="submission" date="2019-09" db="EMBL/GenBank/DDBJ databases">
        <title>A chromosome-level genome assembly of the Chinese tupelo Nyssa sinensis.</title>
        <authorList>
            <person name="Yang X."/>
            <person name="Kang M."/>
            <person name="Yang Y."/>
            <person name="Xiong H."/>
            <person name="Wang M."/>
            <person name="Zhang Z."/>
            <person name="Wang Z."/>
            <person name="Wu H."/>
            <person name="Ma T."/>
            <person name="Liu J."/>
            <person name="Xi Z."/>
        </authorList>
    </citation>
    <scope>NUCLEOTIDE SEQUENCE [LARGE SCALE GENOMIC DNA]</scope>
    <source>
        <strain evidence="17">J267</strain>
        <tissue evidence="17">Leaf</tissue>
    </source>
</reference>
<comment type="similarity">
    <text evidence="13">Belongs to the RING-type zinc finger family. ATL subfamily.</text>
</comment>
<dbReference type="FunFam" id="3.30.40.10:FF:000233">
    <property type="entry name" value="RING-H2 finger protein ATL54"/>
    <property type="match status" value="1"/>
</dbReference>
<evidence type="ECO:0000259" key="16">
    <source>
        <dbReference type="PROSITE" id="PS50089"/>
    </source>
</evidence>
<dbReference type="SMART" id="SM00184">
    <property type="entry name" value="RING"/>
    <property type="match status" value="1"/>
</dbReference>
<name>A0A5J5AKN4_9ASTE</name>
<evidence type="ECO:0000256" key="7">
    <source>
        <dbReference type="ARBA" id="ARBA00022723"/>
    </source>
</evidence>
<dbReference type="InterPro" id="IPR044600">
    <property type="entry name" value="ATL1/ATL16-like"/>
</dbReference>
<evidence type="ECO:0000256" key="5">
    <source>
        <dbReference type="ARBA" id="ARBA00022679"/>
    </source>
</evidence>
<evidence type="ECO:0000256" key="4">
    <source>
        <dbReference type="ARBA" id="ARBA00012483"/>
    </source>
</evidence>
<dbReference type="InterPro" id="IPR013083">
    <property type="entry name" value="Znf_RING/FYVE/PHD"/>
</dbReference>
<keyword evidence="5" id="KW-0808">Transferase</keyword>
<evidence type="ECO:0000256" key="15">
    <source>
        <dbReference type="SAM" id="Phobius"/>
    </source>
</evidence>
<keyword evidence="7" id="KW-0479">Metal-binding</keyword>
<dbReference type="InterPro" id="IPR001841">
    <property type="entry name" value="Znf_RING"/>
</dbReference>
<keyword evidence="11 15" id="KW-1133">Transmembrane helix</keyword>
<evidence type="ECO:0000256" key="12">
    <source>
        <dbReference type="ARBA" id="ARBA00023136"/>
    </source>
</evidence>
<gene>
    <name evidence="17" type="ORF">F0562_005572</name>
</gene>
<evidence type="ECO:0000256" key="6">
    <source>
        <dbReference type="ARBA" id="ARBA00022692"/>
    </source>
</evidence>
<sequence length="406" mass="45686">MTFHHRKLLQKTNPYNTTRTVQFRRYETCCFPTCPEVCSLPLPPLPPPPPPPPLFPDFDESQQSNRMSSILILMFCILGAAFGLFCYLTIVKYYSNWSNSRRRNSPTFDDTHEDFMDENRGPVLDNPIWYIHTVGLQQSVIDSIAVFRYKRDEGMIEGTDCSVCLNEFQEDENLRLLPKCSHAFHIPCIDTWLSSHKNCPLCRAPVVSDANNAGMSAVEPNLSDTGLREETRVENLENYGGLGSHQVGGGGGGTSEMRVELSIEEENIVENLEKNSRYFIGRNCESRVLSDLADHRLKVEEELQPMRRSISMDSSSASKIYLAVANIATVENEGCSDSQLVEVEKLNTEIVAKQVRRNSSMYRLMKSRSIRGPLDKGPVSMKRSASFTGKFSLPSASHRIASNVNV</sequence>
<dbReference type="PANTHER" id="PTHR46913:SF19">
    <property type="entry name" value="RING-TYPE E3 UBIQUITIN TRANSFERASE"/>
    <property type="match status" value="1"/>
</dbReference>
<evidence type="ECO:0000256" key="11">
    <source>
        <dbReference type="ARBA" id="ARBA00022989"/>
    </source>
</evidence>
<dbReference type="Gene3D" id="3.30.40.10">
    <property type="entry name" value="Zinc/RING finger domain, C3HC4 (zinc finger)"/>
    <property type="match status" value="1"/>
</dbReference>
<evidence type="ECO:0000256" key="1">
    <source>
        <dbReference type="ARBA" id="ARBA00000900"/>
    </source>
</evidence>
<evidence type="ECO:0000256" key="13">
    <source>
        <dbReference type="ARBA" id="ARBA00024209"/>
    </source>
</evidence>
<dbReference type="SUPFAM" id="SSF57850">
    <property type="entry name" value="RING/U-box"/>
    <property type="match status" value="1"/>
</dbReference>
<dbReference type="GO" id="GO:0008270">
    <property type="term" value="F:zinc ion binding"/>
    <property type="evidence" value="ECO:0007669"/>
    <property type="project" value="UniProtKB-KW"/>
</dbReference>
<protein>
    <recommendedName>
        <fullName evidence="4">RING-type E3 ubiquitin transferase</fullName>
        <ecNumber evidence="4">2.3.2.27</ecNumber>
    </recommendedName>
</protein>
<evidence type="ECO:0000313" key="18">
    <source>
        <dbReference type="Proteomes" id="UP000325577"/>
    </source>
</evidence>
<dbReference type="OrthoDB" id="9984778at2759"/>
<evidence type="ECO:0000256" key="9">
    <source>
        <dbReference type="ARBA" id="ARBA00022786"/>
    </source>
</evidence>
<dbReference type="GO" id="GO:0061630">
    <property type="term" value="F:ubiquitin protein ligase activity"/>
    <property type="evidence" value="ECO:0007669"/>
    <property type="project" value="UniProtKB-EC"/>
</dbReference>
<dbReference type="UniPathway" id="UPA00143"/>
<evidence type="ECO:0000256" key="2">
    <source>
        <dbReference type="ARBA" id="ARBA00004167"/>
    </source>
</evidence>
<evidence type="ECO:0000256" key="10">
    <source>
        <dbReference type="ARBA" id="ARBA00022833"/>
    </source>
</evidence>
<keyword evidence="18" id="KW-1185">Reference proteome</keyword>
<dbReference type="CDD" id="cd16461">
    <property type="entry name" value="RING-H2_EL5-like"/>
    <property type="match status" value="1"/>
</dbReference>
<dbReference type="Pfam" id="PF13639">
    <property type="entry name" value="zf-RING_2"/>
    <property type="match status" value="1"/>
</dbReference>
<comment type="pathway">
    <text evidence="3">Protein modification; protein ubiquitination.</text>
</comment>
<evidence type="ECO:0000313" key="17">
    <source>
        <dbReference type="EMBL" id="KAA8530804.1"/>
    </source>
</evidence>
<dbReference type="EMBL" id="CM018043">
    <property type="protein sequence ID" value="KAA8530804.1"/>
    <property type="molecule type" value="Genomic_DNA"/>
</dbReference>
<comment type="subcellular location">
    <subcellularLocation>
        <location evidence="2">Membrane</location>
        <topology evidence="2">Single-pass membrane protein</topology>
    </subcellularLocation>
</comment>
<proteinExistence type="inferred from homology"/>
<dbReference type="PROSITE" id="PS50089">
    <property type="entry name" value="ZF_RING_2"/>
    <property type="match status" value="1"/>
</dbReference>
<dbReference type="GO" id="GO:0016567">
    <property type="term" value="P:protein ubiquitination"/>
    <property type="evidence" value="ECO:0007669"/>
    <property type="project" value="UniProtKB-UniPathway"/>
</dbReference>
<accession>A0A5J5AKN4</accession>
<keyword evidence="6 15" id="KW-0812">Transmembrane</keyword>
<keyword evidence="8 14" id="KW-0863">Zinc-finger</keyword>
<evidence type="ECO:0000256" key="3">
    <source>
        <dbReference type="ARBA" id="ARBA00004906"/>
    </source>
</evidence>